<keyword evidence="1" id="KW-0732">Signal</keyword>
<keyword evidence="2" id="KW-1185">Reference proteome</keyword>
<accession>A0A915KCA4</accession>
<protein>
    <submittedName>
        <fullName evidence="3">Uncharacterized protein</fullName>
    </submittedName>
</protein>
<organism evidence="2 3">
    <name type="scientific">Romanomermis culicivorax</name>
    <name type="common">Nematode worm</name>
    <dbReference type="NCBI Taxonomy" id="13658"/>
    <lineage>
        <taxon>Eukaryota</taxon>
        <taxon>Metazoa</taxon>
        <taxon>Ecdysozoa</taxon>
        <taxon>Nematoda</taxon>
        <taxon>Enoplea</taxon>
        <taxon>Dorylaimia</taxon>
        <taxon>Mermithida</taxon>
        <taxon>Mermithoidea</taxon>
        <taxon>Mermithidae</taxon>
        <taxon>Romanomermis</taxon>
    </lineage>
</organism>
<feature type="signal peptide" evidence="1">
    <location>
        <begin position="1"/>
        <end position="17"/>
    </location>
</feature>
<dbReference type="AlphaFoldDB" id="A0A915KCA4"/>
<proteinExistence type="predicted"/>
<evidence type="ECO:0000313" key="2">
    <source>
        <dbReference type="Proteomes" id="UP000887565"/>
    </source>
</evidence>
<dbReference type="WBParaSite" id="nRc.2.0.1.t35544-RA">
    <property type="protein sequence ID" value="nRc.2.0.1.t35544-RA"/>
    <property type="gene ID" value="nRc.2.0.1.g35544"/>
</dbReference>
<feature type="chain" id="PRO_5037387500" evidence="1">
    <location>
        <begin position="18"/>
        <end position="414"/>
    </location>
</feature>
<evidence type="ECO:0000313" key="3">
    <source>
        <dbReference type="WBParaSite" id="nRc.2.0.1.t35544-RA"/>
    </source>
</evidence>
<name>A0A915KCA4_ROMCU</name>
<evidence type="ECO:0000256" key="1">
    <source>
        <dbReference type="SAM" id="SignalP"/>
    </source>
</evidence>
<sequence length="414" mass="46407">MQIINLLFIHLTPCVCGTIFTDKKSSVKIFGPFSVVLDVEFFVLNAKSAGEKAAKPVYKAAPPGELYLYSDSELVVTFRRLAIKYSKQTAHIVTKNMQVPEVEKASSVYGFSRKKQTNKQIYLSARSITITHPFLGAGSEILQRESRSVLDALTGPVTTLSFDSRDHGRFTIYKICRLYALILMVGRYANTCEAKKSTCVIVDFFEELQILSESVYGQGDWKPVKVNTFMDKKATYNRPRIKIDRGVTAPAERANNIKMTRMVNGQSQLSGFGAIVVCREKWLVQEKIQERCRDDGPDKAMKNGSFPCQTKRQSSLTFEGQKAPKRRSLVFVKTMTFKILAKGRRLIKVLTCASITSLSAISTTGGKLDPLEQTVFVKACFSYLCLLDSPNFRNDSDDLLDLIEKSSIANSYYS</sequence>
<reference evidence="3" key="1">
    <citation type="submission" date="2022-11" db="UniProtKB">
        <authorList>
            <consortium name="WormBaseParasite"/>
        </authorList>
    </citation>
    <scope>IDENTIFICATION</scope>
</reference>
<dbReference type="Proteomes" id="UP000887565">
    <property type="component" value="Unplaced"/>
</dbReference>